<dbReference type="GO" id="GO:0005737">
    <property type="term" value="C:cytoplasm"/>
    <property type="evidence" value="ECO:0007669"/>
    <property type="project" value="TreeGrafter"/>
</dbReference>
<dbReference type="OrthoDB" id="9806601at2"/>
<evidence type="ECO:0000313" key="5">
    <source>
        <dbReference type="Proteomes" id="UP000249590"/>
    </source>
</evidence>
<evidence type="ECO:0000256" key="1">
    <source>
        <dbReference type="ARBA" id="ARBA00023002"/>
    </source>
</evidence>
<dbReference type="SUPFAM" id="SSF51905">
    <property type="entry name" value="FAD/NAD(P)-binding domain"/>
    <property type="match status" value="1"/>
</dbReference>
<evidence type="ECO:0000259" key="3">
    <source>
        <dbReference type="Pfam" id="PF01266"/>
    </source>
</evidence>
<sequence length="436" mass="45941">MSDTVYAEDASVPAPQTAPEDLPTRTDVVIIGGGLTGLSTALHLARAGRAVALVEAAGIGDGASGRNGGQLHPAQRRDQIWLTKRVGEAIADELWELGEEAIALVHSLRAELGADCDFRPGLIDAAHTKAAFDESRAYADHLFERYGVTPEIMDRDTLAAAIGSTRYVGGVHDSSGGHLNPLALVTALAEAAEKAGAHLFQYTTAEGFEPRSDGVDVTVRRRGARAHVIAADAVVLAGNGYLSGLEPRIETRVLPLVNHIAATEPLDVSPIPGGEAVADTRAVIRYFRVDAENRMIFGGGESYGPVAADVASIVRPYLAEVYPHLRDVPIAAAWSGTLGITRTRCPFIRRLEPGVYAAVGYSGQGVGLATFAGKVIAEAIVGDTGKLDVFAHLPVPPFPGGTRFLGPLAVMAMTWFSLRDRLALPSIPRPGADTTR</sequence>
<reference evidence="4 5" key="1">
    <citation type="submission" date="2018-05" db="EMBL/GenBank/DDBJ databases">
        <title>Acuticoccus sediminis sp. nov., isolated from deep-sea sediment of Indian Ocean.</title>
        <authorList>
            <person name="Liu X."/>
            <person name="Lai Q."/>
            <person name="Du Y."/>
            <person name="Sun F."/>
            <person name="Zhang X."/>
            <person name="Wang S."/>
            <person name="Shao Z."/>
        </authorList>
    </citation>
    <scope>NUCLEOTIDE SEQUENCE [LARGE SCALE GENOMIC DNA]</scope>
    <source>
        <strain evidence="4 5">PTG4-2</strain>
    </source>
</reference>
<dbReference type="EMBL" id="QHHQ01000001">
    <property type="protein sequence ID" value="RAI03687.1"/>
    <property type="molecule type" value="Genomic_DNA"/>
</dbReference>
<dbReference type="PANTHER" id="PTHR13847:SF281">
    <property type="entry name" value="FAD DEPENDENT OXIDOREDUCTASE DOMAIN-CONTAINING PROTEIN"/>
    <property type="match status" value="1"/>
</dbReference>
<proteinExistence type="predicted"/>
<evidence type="ECO:0000256" key="2">
    <source>
        <dbReference type="SAM" id="MobiDB-lite"/>
    </source>
</evidence>
<dbReference type="Pfam" id="PF01266">
    <property type="entry name" value="DAO"/>
    <property type="match status" value="1"/>
</dbReference>
<dbReference type="PANTHER" id="PTHR13847">
    <property type="entry name" value="SARCOSINE DEHYDROGENASE-RELATED"/>
    <property type="match status" value="1"/>
</dbReference>
<feature type="domain" description="FAD dependent oxidoreductase" evidence="3">
    <location>
        <begin position="27"/>
        <end position="378"/>
    </location>
</feature>
<comment type="caution">
    <text evidence="4">The sequence shown here is derived from an EMBL/GenBank/DDBJ whole genome shotgun (WGS) entry which is preliminary data.</text>
</comment>
<dbReference type="Proteomes" id="UP000249590">
    <property type="component" value="Unassembled WGS sequence"/>
</dbReference>
<feature type="region of interest" description="Disordered" evidence="2">
    <location>
        <begin position="1"/>
        <end position="21"/>
    </location>
</feature>
<dbReference type="InterPro" id="IPR036188">
    <property type="entry name" value="FAD/NAD-bd_sf"/>
</dbReference>
<gene>
    <name evidence="4" type="ORF">DLJ53_04170</name>
</gene>
<dbReference type="AlphaFoldDB" id="A0A8B2NU10"/>
<keyword evidence="5" id="KW-1185">Reference proteome</keyword>
<protein>
    <submittedName>
        <fullName evidence="4">FAD-dependent oxidoreductase</fullName>
    </submittedName>
</protein>
<dbReference type="Gene3D" id="3.50.50.60">
    <property type="entry name" value="FAD/NAD(P)-binding domain"/>
    <property type="match status" value="1"/>
</dbReference>
<organism evidence="4 5">
    <name type="scientific">Acuticoccus sediminis</name>
    <dbReference type="NCBI Taxonomy" id="2184697"/>
    <lineage>
        <taxon>Bacteria</taxon>
        <taxon>Pseudomonadati</taxon>
        <taxon>Pseudomonadota</taxon>
        <taxon>Alphaproteobacteria</taxon>
        <taxon>Hyphomicrobiales</taxon>
        <taxon>Amorphaceae</taxon>
        <taxon>Acuticoccus</taxon>
    </lineage>
</organism>
<evidence type="ECO:0000313" key="4">
    <source>
        <dbReference type="EMBL" id="RAI03687.1"/>
    </source>
</evidence>
<dbReference type="Gene3D" id="3.30.9.10">
    <property type="entry name" value="D-Amino Acid Oxidase, subunit A, domain 2"/>
    <property type="match status" value="1"/>
</dbReference>
<name>A0A8B2NU10_9HYPH</name>
<dbReference type="GO" id="GO:0016491">
    <property type="term" value="F:oxidoreductase activity"/>
    <property type="evidence" value="ECO:0007669"/>
    <property type="project" value="UniProtKB-KW"/>
</dbReference>
<keyword evidence="1" id="KW-0560">Oxidoreductase</keyword>
<accession>A0A8B2NU10</accession>
<dbReference type="InterPro" id="IPR006076">
    <property type="entry name" value="FAD-dep_OxRdtase"/>
</dbReference>
<dbReference type="RefSeq" id="WP_111342611.1">
    <property type="nucleotide sequence ID" value="NZ_JAIWKD010000001.1"/>
</dbReference>